<gene>
    <name evidence="2" type="ORF">UFOPK3423_01244</name>
</gene>
<sequence length="40" mass="4155">MSPGRHGPSVPGMVLAVAIVVAFVILIFFGVGYLLGRTVL</sequence>
<keyword evidence="1" id="KW-0812">Transmembrane</keyword>
<accession>A0A6J7E9F0</accession>
<keyword evidence="1" id="KW-0472">Membrane</keyword>
<keyword evidence="1" id="KW-1133">Transmembrane helix</keyword>
<organism evidence="2">
    <name type="scientific">freshwater metagenome</name>
    <dbReference type="NCBI Taxonomy" id="449393"/>
    <lineage>
        <taxon>unclassified sequences</taxon>
        <taxon>metagenomes</taxon>
        <taxon>ecological metagenomes</taxon>
    </lineage>
</organism>
<proteinExistence type="predicted"/>
<reference evidence="2" key="1">
    <citation type="submission" date="2020-05" db="EMBL/GenBank/DDBJ databases">
        <authorList>
            <person name="Chiriac C."/>
            <person name="Salcher M."/>
            <person name="Ghai R."/>
            <person name="Kavagutti S V."/>
        </authorList>
    </citation>
    <scope>NUCLEOTIDE SEQUENCE</scope>
</reference>
<protein>
    <submittedName>
        <fullName evidence="2">Unannotated protein</fullName>
    </submittedName>
</protein>
<evidence type="ECO:0000256" key="1">
    <source>
        <dbReference type="SAM" id="Phobius"/>
    </source>
</evidence>
<feature type="transmembrane region" description="Helical" evidence="1">
    <location>
        <begin position="12"/>
        <end position="35"/>
    </location>
</feature>
<name>A0A6J7E9F0_9ZZZZ</name>
<dbReference type="EMBL" id="CAFBLQ010000151">
    <property type="protein sequence ID" value="CAB4879757.1"/>
    <property type="molecule type" value="Genomic_DNA"/>
</dbReference>
<evidence type="ECO:0000313" key="2">
    <source>
        <dbReference type="EMBL" id="CAB4879757.1"/>
    </source>
</evidence>
<dbReference type="AlphaFoldDB" id="A0A6J7E9F0"/>